<dbReference type="InterPro" id="IPR000683">
    <property type="entry name" value="Gfo/Idh/MocA-like_OxRdtase_N"/>
</dbReference>
<dbReference type="Proteomes" id="UP000676456">
    <property type="component" value="Unassembled WGS sequence"/>
</dbReference>
<evidence type="ECO:0000259" key="2">
    <source>
        <dbReference type="Pfam" id="PF01408"/>
    </source>
</evidence>
<name>A0A942UND2_9BACI</name>
<sequence length="368" mass="41475">MLNNKVKVALLGSGFIADIHMESYARFVPDAEIVAVFSRNSENAEKFASKHGIANWYTDIDLLLSESDCDVVDICLPNFLHAETTIKAAKAGKHIIIEKPLCVTLEEADEMIKTCKEYNRKLMYAEELCFAPKYERVRKLVESGAIGDVYMLKNSEKHSGPHSDWFWDVNLSGGGALMDLGCHAMQWFRWMLGGKPKVKSVYANMSTVLHKDKTDGEDNVVAIVEFENGCIGIAEDSWAKHGGMDDKIEVYGTEGVSYADLFIGNSSLTYSKNGYDYALEKMDSTQGWTFTIFEEAFNQGYPQELKHFIECVKYDKEPLVTGEDGRAVLEMIYAAYESARTGEKVMLPFHKKVDKPIDLWLKKEQSVN</sequence>
<evidence type="ECO:0000256" key="1">
    <source>
        <dbReference type="ARBA" id="ARBA00010928"/>
    </source>
</evidence>
<dbReference type="Gene3D" id="3.40.50.720">
    <property type="entry name" value="NAD(P)-binding Rossmann-like Domain"/>
    <property type="match status" value="1"/>
</dbReference>
<feature type="domain" description="Gfo/Idh/MocA-like oxidoreductase C-terminal" evidence="3">
    <location>
        <begin position="138"/>
        <end position="347"/>
    </location>
</feature>
<dbReference type="PANTHER" id="PTHR43377:SF1">
    <property type="entry name" value="BILIVERDIN REDUCTASE A"/>
    <property type="match status" value="1"/>
</dbReference>
<keyword evidence="5" id="KW-1185">Reference proteome</keyword>
<reference evidence="4 5" key="1">
    <citation type="submission" date="2021-05" db="EMBL/GenBank/DDBJ databases">
        <title>Novel Bacillus species.</title>
        <authorList>
            <person name="Liu G."/>
        </authorList>
    </citation>
    <scope>NUCLEOTIDE SEQUENCE [LARGE SCALE GENOMIC DNA]</scope>
    <source>
        <strain evidence="4 5">FJAT-49682</strain>
    </source>
</reference>
<evidence type="ECO:0000259" key="3">
    <source>
        <dbReference type="Pfam" id="PF02894"/>
    </source>
</evidence>
<dbReference type="EMBL" id="JAGYPN010000002">
    <property type="protein sequence ID" value="MBS4223012.1"/>
    <property type="molecule type" value="Genomic_DNA"/>
</dbReference>
<protein>
    <submittedName>
        <fullName evidence="4">Gfo/Idh/MocA family oxidoreductase</fullName>
    </submittedName>
</protein>
<dbReference type="PANTHER" id="PTHR43377">
    <property type="entry name" value="BILIVERDIN REDUCTASE A"/>
    <property type="match status" value="1"/>
</dbReference>
<dbReference type="InterPro" id="IPR036291">
    <property type="entry name" value="NAD(P)-bd_dom_sf"/>
</dbReference>
<dbReference type="GO" id="GO:0000166">
    <property type="term" value="F:nucleotide binding"/>
    <property type="evidence" value="ECO:0007669"/>
    <property type="project" value="InterPro"/>
</dbReference>
<evidence type="ECO:0000313" key="4">
    <source>
        <dbReference type="EMBL" id="MBS4223012.1"/>
    </source>
</evidence>
<comment type="similarity">
    <text evidence="1">Belongs to the Gfo/Idh/MocA family.</text>
</comment>
<dbReference type="Gene3D" id="3.30.360.10">
    <property type="entry name" value="Dihydrodipicolinate Reductase, domain 2"/>
    <property type="match status" value="1"/>
</dbReference>
<gene>
    <name evidence="4" type="ORF">KHA91_09685</name>
</gene>
<comment type="caution">
    <text evidence="4">The sequence shown here is derived from an EMBL/GenBank/DDBJ whole genome shotgun (WGS) entry which is preliminary data.</text>
</comment>
<dbReference type="Pfam" id="PF01408">
    <property type="entry name" value="GFO_IDH_MocA"/>
    <property type="match status" value="1"/>
</dbReference>
<dbReference type="AlphaFoldDB" id="A0A942UND2"/>
<dbReference type="SUPFAM" id="SSF51735">
    <property type="entry name" value="NAD(P)-binding Rossmann-fold domains"/>
    <property type="match status" value="1"/>
</dbReference>
<evidence type="ECO:0000313" key="5">
    <source>
        <dbReference type="Proteomes" id="UP000676456"/>
    </source>
</evidence>
<organism evidence="4 5">
    <name type="scientific">Lederbergia citrea</name>
    <dbReference type="NCBI Taxonomy" id="2833581"/>
    <lineage>
        <taxon>Bacteria</taxon>
        <taxon>Bacillati</taxon>
        <taxon>Bacillota</taxon>
        <taxon>Bacilli</taxon>
        <taxon>Bacillales</taxon>
        <taxon>Bacillaceae</taxon>
        <taxon>Lederbergia</taxon>
    </lineage>
</organism>
<feature type="domain" description="Gfo/Idh/MocA-like oxidoreductase N-terminal" evidence="2">
    <location>
        <begin position="6"/>
        <end position="124"/>
    </location>
</feature>
<dbReference type="Pfam" id="PF02894">
    <property type="entry name" value="GFO_IDH_MocA_C"/>
    <property type="match status" value="1"/>
</dbReference>
<dbReference type="InterPro" id="IPR004104">
    <property type="entry name" value="Gfo/Idh/MocA-like_OxRdtase_C"/>
</dbReference>
<accession>A0A942UND2</accession>
<proteinExistence type="inferred from homology"/>
<dbReference type="InterPro" id="IPR051450">
    <property type="entry name" value="Gfo/Idh/MocA_Oxidoreductases"/>
</dbReference>
<dbReference type="SUPFAM" id="SSF55347">
    <property type="entry name" value="Glyceraldehyde-3-phosphate dehydrogenase-like, C-terminal domain"/>
    <property type="match status" value="1"/>
</dbReference>